<reference evidence="3" key="1">
    <citation type="submission" date="2020-07" db="EMBL/GenBank/DDBJ databases">
        <title>Genomic analysis of a strain of Sedimentibacter Hydroxybenzoicus DSM7310.</title>
        <authorList>
            <person name="Ma S."/>
        </authorList>
    </citation>
    <scope>NUCLEOTIDE SEQUENCE</scope>
    <source>
        <strain evidence="3">DSM 7310</strain>
    </source>
</reference>
<dbReference type="GO" id="GO:0005886">
    <property type="term" value="C:plasma membrane"/>
    <property type="evidence" value="ECO:0007669"/>
    <property type="project" value="TreeGrafter"/>
</dbReference>
<dbReference type="PANTHER" id="PTHR30336:SF20">
    <property type="entry name" value="DUF218 DOMAIN-CONTAINING PROTEIN"/>
    <property type="match status" value="1"/>
</dbReference>
<keyword evidence="1" id="KW-0812">Transmembrane</keyword>
<evidence type="ECO:0000313" key="3">
    <source>
        <dbReference type="EMBL" id="NYB72526.1"/>
    </source>
</evidence>
<protein>
    <submittedName>
        <fullName evidence="3">YdcF family protein</fullName>
    </submittedName>
</protein>
<feature type="transmembrane region" description="Helical" evidence="1">
    <location>
        <begin position="12"/>
        <end position="31"/>
    </location>
</feature>
<name>A0A974BGJ9_SEDHY</name>
<dbReference type="Pfam" id="PF02698">
    <property type="entry name" value="DUF218"/>
    <property type="match status" value="1"/>
</dbReference>
<dbReference type="InterPro" id="IPR014729">
    <property type="entry name" value="Rossmann-like_a/b/a_fold"/>
</dbReference>
<keyword evidence="4" id="KW-1185">Reference proteome</keyword>
<feature type="domain" description="DUF218" evidence="2">
    <location>
        <begin position="43"/>
        <end position="175"/>
    </location>
</feature>
<dbReference type="AlphaFoldDB" id="A0A974BGJ9"/>
<gene>
    <name evidence="3" type="ORF">HZF24_00060</name>
</gene>
<evidence type="ECO:0000313" key="4">
    <source>
        <dbReference type="Proteomes" id="UP000611629"/>
    </source>
</evidence>
<dbReference type="EMBL" id="JACBNQ010000001">
    <property type="protein sequence ID" value="NYB72526.1"/>
    <property type="molecule type" value="Genomic_DNA"/>
</dbReference>
<keyword evidence="1" id="KW-1133">Transmembrane helix</keyword>
<dbReference type="InterPro" id="IPR051599">
    <property type="entry name" value="Cell_Envelope_Assoc"/>
</dbReference>
<comment type="caution">
    <text evidence="3">The sequence shown here is derived from an EMBL/GenBank/DDBJ whole genome shotgun (WGS) entry which is preliminary data.</text>
</comment>
<dbReference type="InterPro" id="IPR003848">
    <property type="entry name" value="DUF218"/>
</dbReference>
<dbReference type="CDD" id="cd06259">
    <property type="entry name" value="YdcF-like"/>
    <property type="match status" value="1"/>
</dbReference>
<evidence type="ECO:0000259" key="2">
    <source>
        <dbReference type="Pfam" id="PF02698"/>
    </source>
</evidence>
<dbReference type="PANTHER" id="PTHR30336">
    <property type="entry name" value="INNER MEMBRANE PROTEIN, PROBABLE PERMEASE"/>
    <property type="match status" value="1"/>
</dbReference>
<organism evidence="3 4">
    <name type="scientific">Sedimentibacter hydroxybenzoicus DSM 7310</name>
    <dbReference type="NCBI Taxonomy" id="1123245"/>
    <lineage>
        <taxon>Bacteria</taxon>
        <taxon>Bacillati</taxon>
        <taxon>Bacillota</taxon>
        <taxon>Tissierellia</taxon>
        <taxon>Sedimentibacter</taxon>
    </lineage>
</organism>
<dbReference type="RefSeq" id="WP_179236216.1">
    <property type="nucleotide sequence ID" value="NZ_JACBNQ010000001.1"/>
</dbReference>
<sequence>MKQRWKNISKILIILLIILISYIVYVTFDIYNYGNINELNSADAAIILGAAVWDDKPSPVFEERIKHGIWLYKEGYAENLIFTGGVGKGDEFSEAGVAKNYAIKNSVPEEDIFTEEKSTITEENIQYAAEIAKENNLKDVIIVSDPLHMKRAMLMAEDYGLIAYSSPTPTTRYMTFKSKVSFLAREVFFYLGYQIYGLFE</sequence>
<accession>A0A974BGJ9</accession>
<proteinExistence type="predicted"/>
<dbReference type="Gene3D" id="3.40.50.620">
    <property type="entry name" value="HUPs"/>
    <property type="match status" value="1"/>
</dbReference>
<keyword evidence="1" id="KW-0472">Membrane</keyword>
<dbReference type="Proteomes" id="UP000611629">
    <property type="component" value="Unassembled WGS sequence"/>
</dbReference>
<evidence type="ECO:0000256" key="1">
    <source>
        <dbReference type="SAM" id="Phobius"/>
    </source>
</evidence>